<feature type="transmembrane region" description="Helical" evidence="1">
    <location>
        <begin position="159"/>
        <end position="182"/>
    </location>
</feature>
<name>V2XFE2_MONRO</name>
<gene>
    <name evidence="2" type="ORF">Moror_2551</name>
</gene>
<evidence type="ECO:0000313" key="2">
    <source>
        <dbReference type="EMBL" id="ESK91556.1"/>
    </source>
</evidence>
<feature type="transmembrane region" description="Helical" evidence="1">
    <location>
        <begin position="43"/>
        <end position="69"/>
    </location>
</feature>
<feature type="transmembrane region" description="Helical" evidence="1">
    <location>
        <begin position="309"/>
        <end position="331"/>
    </location>
</feature>
<accession>V2XFE2</accession>
<evidence type="ECO:0000256" key="1">
    <source>
        <dbReference type="SAM" id="Phobius"/>
    </source>
</evidence>
<organism evidence="2 3">
    <name type="scientific">Moniliophthora roreri (strain MCA 2997)</name>
    <name type="common">Cocoa frosty pod rot fungus</name>
    <name type="synonym">Crinipellis roreri</name>
    <dbReference type="NCBI Taxonomy" id="1381753"/>
    <lineage>
        <taxon>Eukaryota</taxon>
        <taxon>Fungi</taxon>
        <taxon>Dikarya</taxon>
        <taxon>Basidiomycota</taxon>
        <taxon>Agaricomycotina</taxon>
        <taxon>Agaricomycetes</taxon>
        <taxon>Agaricomycetidae</taxon>
        <taxon>Agaricales</taxon>
        <taxon>Marasmiineae</taxon>
        <taxon>Marasmiaceae</taxon>
        <taxon>Moniliophthora</taxon>
    </lineage>
</organism>
<dbReference type="EMBL" id="AWSO01000336">
    <property type="protein sequence ID" value="ESK91556.1"/>
    <property type="molecule type" value="Genomic_DNA"/>
</dbReference>
<dbReference type="Proteomes" id="UP000017559">
    <property type="component" value="Unassembled WGS sequence"/>
</dbReference>
<proteinExistence type="predicted"/>
<reference evidence="2 3" key="1">
    <citation type="journal article" date="2014" name="BMC Genomics">
        <title>Genome and secretome analysis of the hemibiotrophic fungal pathogen, Moniliophthora roreri, which causes frosty pod rot disease of cacao: mechanisms of the biotrophic and necrotrophic phases.</title>
        <authorList>
            <person name="Meinhardt L.W."/>
            <person name="Costa G.G.L."/>
            <person name="Thomazella D.P.T."/>
            <person name="Teixeira P.J.P.L."/>
            <person name="Carazzolle M.F."/>
            <person name="Schuster S.C."/>
            <person name="Carlson J.E."/>
            <person name="Guiltinan M.J."/>
            <person name="Mieczkowski P."/>
            <person name="Farmer A."/>
            <person name="Ramaraj T."/>
            <person name="Crozier J."/>
            <person name="Davis R.E."/>
            <person name="Shao J."/>
            <person name="Melnick R.L."/>
            <person name="Pereira G.A.G."/>
            <person name="Bailey B.A."/>
        </authorList>
    </citation>
    <scope>NUCLEOTIDE SEQUENCE [LARGE SCALE GENOMIC DNA]</scope>
    <source>
        <strain evidence="2 3">MCA 2997</strain>
    </source>
</reference>
<keyword evidence="1" id="KW-1133">Transmembrane helix</keyword>
<dbReference type="OrthoDB" id="3032844at2759"/>
<dbReference type="KEGG" id="mrr:Moror_2551"/>
<keyword evidence="3" id="KW-1185">Reference proteome</keyword>
<feature type="transmembrane region" description="Helical" evidence="1">
    <location>
        <begin position="351"/>
        <end position="369"/>
    </location>
</feature>
<sequence length="445" mass="49357">MSGRPTNFADTLANGIQDVAALLPLLGTQQCERHVGSALQKGYLYAAATVLSLFGSLGIVKAAFATLLATITHPFYGGRWLDDAGFNTPGSVSSMVTVAKDTGRYGAEVALEKLLKEQHIDDLNLVKEISWTGWKKEDLDEKSDVAAEHWINTVKAYILSWNGMLILSSFLSAILSISPYLYLMGGHWNKPLSWLFPLLRSFGSFLCVVAVQLALQLRIHCIANTSLTWRKILQNHWKEDLDQAVLEAHIWGHLPPDLQAKNAVFYHFLRRNAPSQLSNDTEKGKTASQAFLDPDAYLSKEECHALEELIAIDWLLMLYQLIIIIGMGMIVTGYVGCFSLVGQTNVPNGPYVWFGLEAALSLIRMFLWGSNPEWDESTSLTVTLELHHITNSKENSSFPVIMSPYKGEQLQLVRGFNPGDSLLHFVAQSEADFLGMATAWVGPLK</sequence>
<evidence type="ECO:0000313" key="3">
    <source>
        <dbReference type="Proteomes" id="UP000017559"/>
    </source>
</evidence>
<protein>
    <submittedName>
        <fullName evidence="2">Uncharacterized protein</fullName>
    </submittedName>
</protein>
<feature type="transmembrane region" description="Helical" evidence="1">
    <location>
        <begin position="194"/>
        <end position="215"/>
    </location>
</feature>
<keyword evidence="1" id="KW-0812">Transmembrane</keyword>
<keyword evidence="1" id="KW-0472">Membrane</keyword>
<dbReference type="AlphaFoldDB" id="V2XFE2"/>
<comment type="caution">
    <text evidence="2">The sequence shown here is derived from an EMBL/GenBank/DDBJ whole genome shotgun (WGS) entry which is preliminary data.</text>
</comment>
<dbReference type="HOGENOM" id="CLU_049921_0_0_1"/>
<dbReference type="STRING" id="1381753.V2XFE2"/>